<comment type="caution">
    <text evidence="9">The sequence shown here is derived from an EMBL/GenBank/DDBJ whole genome shotgun (WGS) entry which is preliminary data.</text>
</comment>
<keyword evidence="5 7" id="KW-0574">Periplasm</keyword>
<dbReference type="PANTHER" id="PTHR36307">
    <property type="entry name" value="FLAGELLA BASAL BODY P-RING FORMATION PROTEIN FLGA"/>
    <property type="match status" value="1"/>
</dbReference>
<organism evidence="9 10">
    <name type="scientific">Pseudidiomarina marina</name>
    <dbReference type="NCBI Taxonomy" id="502366"/>
    <lineage>
        <taxon>Bacteria</taxon>
        <taxon>Pseudomonadati</taxon>
        <taxon>Pseudomonadota</taxon>
        <taxon>Gammaproteobacteria</taxon>
        <taxon>Alteromonadales</taxon>
        <taxon>Idiomarinaceae</taxon>
        <taxon>Pseudidiomarina</taxon>
    </lineage>
</organism>
<comment type="function">
    <text evidence="6 7">Involved in the assembly process of the P-ring formation. It may associate with FlgF on the rod constituting a structure essential for the P-ring assembly or may act as a modulator protein for the P-ring assembly.</text>
</comment>
<evidence type="ECO:0000256" key="5">
    <source>
        <dbReference type="ARBA" id="ARBA00022764"/>
    </source>
</evidence>
<reference evidence="10" key="1">
    <citation type="journal article" date="2018" name="Front. Microbiol.">
        <title>Genome-Based Analysis Reveals the Taxonomy and Diversity of the Family Idiomarinaceae.</title>
        <authorList>
            <person name="Liu Y."/>
            <person name="Lai Q."/>
            <person name="Shao Z."/>
        </authorList>
    </citation>
    <scope>NUCLEOTIDE SEQUENCE [LARGE SCALE GENOMIC DNA]</scope>
    <source>
        <strain evidence="10">PIM1</strain>
    </source>
</reference>
<accession>A0A432YGM0</accession>
<dbReference type="InterPro" id="IPR039246">
    <property type="entry name" value="Flagellar_FlgA"/>
</dbReference>
<dbReference type="GO" id="GO:0042597">
    <property type="term" value="C:periplasmic space"/>
    <property type="evidence" value="ECO:0007669"/>
    <property type="project" value="UniProtKB-SubCell"/>
</dbReference>
<sequence>MLAWATTSFAASISGQTLWHQAIADLVQKHLPPTTTKHSFHLITPDVALQSFENCKNVAASFTREPQRLAGRTMVELRCNDANRQNPLFVQIDVAVTGEYLVVARDLASNHTLSRQDITIKQGDLSQLPRHALLATSAEISRVVGQQLRRSLTRHSVLQENLLTRPNVVNYGDELIIEAKGSGFQITRTGEAMDTGSIGDIIRVRLNNKQLLRVEITAAGRAKPAQ</sequence>
<dbReference type="CDD" id="cd11614">
    <property type="entry name" value="SAF_CpaB_FlgA_like"/>
    <property type="match status" value="1"/>
</dbReference>
<dbReference type="AlphaFoldDB" id="A0A432YGM0"/>
<dbReference type="Proteomes" id="UP000288127">
    <property type="component" value="Unassembled WGS sequence"/>
</dbReference>
<keyword evidence="10" id="KW-1185">Reference proteome</keyword>
<dbReference type="Gene3D" id="3.90.1210.10">
    <property type="entry name" value="Antifreeze-like/N-acetylneuraminic acid synthase C-terminal domain"/>
    <property type="match status" value="1"/>
</dbReference>
<evidence type="ECO:0000256" key="3">
    <source>
        <dbReference type="ARBA" id="ARBA00014754"/>
    </source>
</evidence>
<dbReference type="EMBL" id="PIPZ01000002">
    <property type="protein sequence ID" value="RUO60096.1"/>
    <property type="molecule type" value="Genomic_DNA"/>
</dbReference>
<evidence type="ECO:0000256" key="6">
    <source>
        <dbReference type="ARBA" id="ARBA00025643"/>
    </source>
</evidence>
<keyword evidence="9" id="KW-0966">Cell projection</keyword>
<comment type="similarity">
    <text evidence="2 7">Belongs to the FlgA family.</text>
</comment>
<name>A0A432YGM0_9GAMM</name>
<keyword evidence="7" id="KW-1005">Bacterial flagellum biogenesis</keyword>
<dbReference type="Gene3D" id="2.30.30.760">
    <property type="match status" value="1"/>
</dbReference>
<evidence type="ECO:0000256" key="7">
    <source>
        <dbReference type="RuleBase" id="RU362063"/>
    </source>
</evidence>
<evidence type="ECO:0000256" key="1">
    <source>
        <dbReference type="ARBA" id="ARBA00004418"/>
    </source>
</evidence>
<protein>
    <recommendedName>
        <fullName evidence="3 7">Flagella basal body P-ring formation protein FlgA</fullName>
    </recommendedName>
</protein>
<feature type="domain" description="SAF" evidence="8">
    <location>
        <begin position="98"/>
        <end position="164"/>
    </location>
</feature>
<evidence type="ECO:0000313" key="10">
    <source>
        <dbReference type="Proteomes" id="UP000288127"/>
    </source>
</evidence>
<dbReference type="NCBIfam" id="TIGR03170">
    <property type="entry name" value="flgA_cterm"/>
    <property type="match status" value="1"/>
</dbReference>
<keyword evidence="9" id="KW-0969">Cilium</keyword>
<keyword evidence="4" id="KW-0732">Signal</keyword>
<dbReference type="SMART" id="SM00858">
    <property type="entry name" value="SAF"/>
    <property type="match status" value="1"/>
</dbReference>
<proteinExistence type="inferred from homology"/>
<evidence type="ECO:0000313" key="9">
    <source>
        <dbReference type="EMBL" id="RUO60096.1"/>
    </source>
</evidence>
<dbReference type="PANTHER" id="PTHR36307:SF1">
    <property type="entry name" value="FLAGELLA BASAL BODY P-RING FORMATION PROTEIN FLGA"/>
    <property type="match status" value="1"/>
</dbReference>
<dbReference type="InterPro" id="IPR017585">
    <property type="entry name" value="SAF_FlgA"/>
</dbReference>
<dbReference type="Pfam" id="PF13144">
    <property type="entry name" value="ChapFlgA"/>
    <property type="match status" value="1"/>
</dbReference>
<evidence type="ECO:0000256" key="4">
    <source>
        <dbReference type="ARBA" id="ARBA00022729"/>
    </source>
</evidence>
<dbReference type="InterPro" id="IPR013974">
    <property type="entry name" value="SAF"/>
</dbReference>
<dbReference type="GO" id="GO:0044780">
    <property type="term" value="P:bacterial-type flagellum assembly"/>
    <property type="evidence" value="ECO:0007669"/>
    <property type="project" value="InterPro"/>
</dbReference>
<comment type="subcellular location">
    <subcellularLocation>
        <location evidence="1 7">Periplasm</location>
    </subcellularLocation>
</comment>
<keyword evidence="9" id="KW-0282">Flagellum</keyword>
<evidence type="ECO:0000256" key="2">
    <source>
        <dbReference type="ARBA" id="ARBA00010474"/>
    </source>
</evidence>
<evidence type="ECO:0000259" key="8">
    <source>
        <dbReference type="SMART" id="SM00858"/>
    </source>
</evidence>
<gene>
    <name evidence="9" type="primary">flgA</name>
    <name evidence="9" type="ORF">CWI76_08230</name>
</gene>